<evidence type="ECO:0000313" key="2">
    <source>
        <dbReference type="EMBL" id="RHL08303.1"/>
    </source>
</evidence>
<dbReference type="Proteomes" id="UP000286181">
    <property type="component" value="Unassembled WGS sequence"/>
</dbReference>
<dbReference type="RefSeq" id="WP_117919658.1">
    <property type="nucleotide sequence ID" value="NZ_QRUL01000010.1"/>
</dbReference>
<dbReference type="Proteomes" id="UP000286104">
    <property type="component" value="Unassembled WGS sequence"/>
</dbReference>
<comment type="caution">
    <text evidence="2">The sequence shown here is derived from an EMBL/GenBank/DDBJ whole genome shotgun (WGS) entry which is preliminary data.</text>
</comment>
<dbReference type="InterPro" id="IPR036291">
    <property type="entry name" value="NAD(P)-bd_dom_sf"/>
</dbReference>
<organism evidence="2 4">
    <name type="scientific">Agathobacter rectalis</name>
    <dbReference type="NCBI Taxonomy" id="39491"/>
    <lineage>
        <taxon>Bacteria</taxon>
        <taxon>Bacillati</taxon>
        <taxon>Bacillota</taxon>
        <taxon>Clostridia</taxon>
        <taxon>Lachnospirales</taxon>
        <taxon>Lachnospiraceae</taxon>
        <taxon>Agathobacter</taxon>
    </lineage>
</organism>
<dbReference type="EMBL" id="QROF01000001">
    <property type="protein sequence ID" value="RHL08303.1"/>
    <property type="molecule type" value="Genomic_DNA"/>
</dbReference>
<dbReference type="AlphaFoldDB" id="A0A415IKY7"/>
<gene>
    <name evidence="2" type="ORF">DW038_02510</name>
    <name evidence="1" type="ORF">DW848_11390</name>
</gene>
<evidence type="ECO:0000313" key="4">
    <source>
        <dbReference type="Proteomes" id="UP000286181"/>
    </source>
</evidence>
<evidence type="ECO:0000313" key="1">
    <source>
        <dbReference type="EMBL" id="RHC38353.1"/>
    </source>
</evidence>
<evidence type="ECO:0000313" key="3">
    <source>
        <dbReference type="Proteomes" id="UP000286104"/>
    </source>
</evidence>
<reference evidence="3 4" key="1">
    <citation type="submission" date="2018-08" db="EMBL/GenBank/DDBJ databases">
        <title>A genome reference for cultivated species of the human gut microbiota.</title>
        <authorList>
            <person name="Zou Y."/>
            <person name="Xue W."/>
            <person name="Luo G."/>
        </authorList>
    </citation>
    <scope>NUCLEOTIDE SEQUENCE [LARGE SCALE GENOMIC DNA]</scope>
    <source>
        <strain evidence="2 4">AF39-14AC</strain>
        <strain evidence="1 3">AM36-3AA</strain>
    </source>
</reference>
<proteinExistence type="predicted"/>
<dbReference type="SUPFAM" id="SSF51735">
    <property type="entry name" value="NAD(P)-binding Rossmann-fold domains"/>
    <property type="match status" value="1"/>
</dbReference>
<protein>
    <submittedName>
        <fullName evidence="2">Uncharacterized protein</fullName>
    </submittedName>
</protein>
<dbReference type="Gene3D" id="3.40.50.720">
    <property type="entry name" value="NAD(P)-binding Rossmann-like Domain"/>
    <property type="match status" value="1"/>
</dbReference>
<name>A0A415IKY7_9FIRM</name>
<sequence length="183" mass="21410">MYRAIKGKTIIFPSDIYEKTTTLNYGEDVANAIVELIGKNVAIGNTYQIMQNRTIKWGDVLKIYMSVFDDNLKVTYINDSNVLGKVTNRKEQIKYDRLYDRKFDNSKICEIVPLMNEAKEPERGLKECLIKFINSGAKFDKIDWKFEGYADKITKEKTRLKEIKGAKNLLKYLIARYTSYFER</sequence>
<dbReference type="EMBL" id="QSHU01000016">
    <property type="protein sequence ID" value="RHC38353.1"/>
    <property type="molecule type" value="Genomic_DNA"/>
</dbReference>
<accession>A0A415IKY7</accession>